<dbReference type="Pfam" id="PF22594">
    <property type="entry name" value="GTP-eEF1A_C"/>
    <property type="match status" value="1"/>
</dbReference>
<feature type="domain" description="GTP-eEF1A C-terminal" evidence="4">
    <location>
        <begin position="158"/>
        <end position="245"/>
    </location>
</feature>
<feature type="domain" description="Translation elongation factor EFTu-like" evidence="3">
    <location>
        <begin position="70"/>
        <end position="136"/>
    </location>
</feature>
<dbReference type="EMBL" id="JBDODL010002559">
    <property type="protein sequence ID" value="MES1922308.1"/>
    <property type="molecule type" value="Genomic_DNA"/>
</dbReference>
<evidence type="ECO:0000259" key="4">
    <source>
        <dbReference type="Pfam" id="PF22594"/>
    </source>
</evidence>
<dbReference type="InterPro" id="IPR009000">
    <property type="entry name" value="Transl_B-barrel_sf"/>
</dbReference>
<dbReference type="InterPro" id="IPR009001">
    <property type="entry name" value="Transl_elong_EF1A/Init_IF2_C"/>
</dbReference>
<accession>A0ABV2ARJ6</accession>
<name>A0ABV2ARJ6_9EUKA</name>
<protein>
    <submittedName>
        <fullName evidence="5">Translation termination factor GTPase eRF3</fullName>
    </submittedName>
</protein>
<sequence>FLNFSNLDISNLPMSGLTGDGIINPPSEKICDWSEGKTLLSLLDNQKITRPKNSAVRLPVISRYNEMGTVVALGKIESGVLLAGAKLKLSPSGKEVVCDSIFVSEEKVDAARSGENVNVYLKNCEKEDIFCGDIICGIDDIAPKSNFLECQIYVTDLLKHKPVISVGYSCIFHAHSTTSQCEFLRLGQIDQNKKMKKIQFAKEKSAIFCKLKLSKQIAIEKYSDFAQLGRFTLRDEGKTIAIGRVLKLLE</sequence>
<dbReference type="Gene3D" id="2.40.30.10">
    <property type="entry name" value="Translation factors"/>
    <property type="match status" value="2"/>
</dbReference>
<evidence type="ECO:0000256" key="1">
    <source>
        <dbReference type="ARBA" id="ARBA00022741"/>
    </source>
</evidence>
<proteinExistence type="predicted"/>
<feature type="non-terminal residue" evidence="5">
    <location>
        <position position="1"/>
    </location>
</feature>
<dbReference type="InterPro" id="IPR054696">
    <property type="entry name" value="GTP-eEF1A_C"/>
</dbReference>
<evidence type="ECO:0000256" key="2">
    <source>
        <dbReference type="ARBA" id="ARBA00023134"/>
    </source>
</evidence>
<reference evidence="5 6" key="1">
    <citation type="journal article" date="2024" name="BMC Biol.">
        <title>Comparative genomics of Ascetosporea gives new insight into the evolutionary basis for animal parasitism in Rhizaria.</title>
        <authorList>
            <person name="Hiltunen Thoren M."/>
            <person name="Onut-Brannstrom I."/>
            <person name="Alfjorden A."/>
            <person name="Peckova H."/>
            <person name="Swords F."/>
            <person name="Hooper C."/>
            <person name="Holzer A.S."/>
            <person name="Bass D."/>
            <person name="Burki F."/>
        </authorList>
    </citation>
    <scope>NUCLEOTIDE SEQUENCE [LARGE SCALE GENOMIC DNA]</scope>
    <source>
        <strain evidence="5">20-A016</strain>
    </source>
</reference>
<keyword evidence="2" id="KW-0342">GTP-binding</keyword>
<evidence type="ECO:0000313" key="6">
    <source>
        <dbReference type="Proteomes" id="UP001439008"/>
    </source>
</evidence>
<keyword evidence="6" id="KW-1185">Reference proteome</keyword>
<dbReference type="Pfam" id="PF03144">
    <property type="entry name" value="GTP_EFTU_D2"/>
    <property type="match status" value="1"/>
</dbReference>
<dbReference type="InterPro" id="IPR050100">
    <property type="entry name" value="TRAFAC_GTPase_members"/>
</dbReference>
<dbReference type="PANTHER" id="PTHR23115">
    <property type="entry name" value="TRANSLATION FACTOR"/>
    <property type="match status" value="1"/>
</dbReference>
<dbReference type="InterPro" id="IPR027417">
    <property type="entry name" value="P-loop_NTPase"/>
</dbReference>
<dbReference type="SUPFAM" id="SSF50447">
    <property type="entry name" value="Translation proteins"/>
    <property type="match status" value="1"/>
</dbReference>
<comment type="caution">
    <text evidence="5">The sequence shown here is derived from an EMBL/GenBank/DDBJ whole genome shotgun (WGS) entry which is preliminary data.</text>
</comment>
<evidence type="ECO:0000313" key="5">
    <source>
        <dbReference type="EMBL" id="MES1922308.1"/>
    </source>
</evidence>
<dbReference type="SUPFAM" id="SSF50465">
    <property type="entry name" value="EF-Tu/eEF-1alpha/eIF2-gamma C-terminal domain"/>
    <property type="match status" value="1"/>
</dbReference>
<gene>
    <name evidence="5" type="primary">SUP35_3</name>
    <name evidence="5" type="ORF">MHBO_003815</name>
</gene>
<dbReference type="InterPro" id="IPR004161">
    <property type="entry name" value="EFTu-like_2"/>
</dbReference>
<keyword evidence="1" id="KW-0547">Nucleotide-binding</keyword>
<organism evidence="5 6">
    <name type="scientific">Bonamia ostreae</name>
    <dbReference type="NCBI Taxonomy" id="126728"/>
    <lineage>
        <taxon>Eukaryota</taxon>
        <taxon>Sar</taxon>
        <taxon>Rhizaria</taxon>
        <taxon>Endomyxa</taxon>
        <taxon>Ascetosporea</taxon>
        <taxon>Haplosporida</taxon>
        <taxon>Bonamia</taxon>
    </lineage>
</organism>
<evidence type="ECO:0000259" key="3">
    <source>
        <dbReference type="Pfam" id="PF03144"/>
    </source>
</evidence>
<dbReference type="CDD" id="cd03704">
    <property type="entry name" value="eRF3_C_III"/>
    <property type="match status" value="1"/>
</dbReference>
<dbReference type="Gene3D" id="3.40.50.300">
    <property type="entry name" value="P-loop containing nucleotide triphosphate hydrolases"/>
    <property type="match status" value="1"/>
</dbReference>
<dbReference type="Proteomes" id="UP001439008">
    <property type="component" value="Unassembled WGS sequence"/>
</dbReference>